<proteinExistence type="inferred from homology"/>
<evidence type="ECO:0000256" key="5">
    <source>
        <dbReference type="ARBA" id="ARBA00022691"/>
    </source>
</evidence>
<dbReference type="EC" id="2.1.1.72" evidence="2"/>
<keyword evidence="3" id="KW-0489">Methyltransferase</keyword>
<evidence type="ECO:0000256" key="2">
    <source>
        <dbReference type="ARBA" id="ARBA00011900"/>
    </source>
</evidence>
<keyword evidence="8" id="KW-1185">Reference proteome</keyword>
<evidence type="ECO:0000256" key="4">
    <source>
        <dbReference type="ARBA" id="ARBA00022679"/>
    </source>
</evidence>
<gene>
    <name evidence="7" type="ORF">ATZ36_06150</name>
</gene>
<name>A0A1E5II65_ENDTX</name>
<protein>
    <recommendedName>
        <fullName evidence="2">site-specific DNA-methyltransferase (adenine-specific)</fullName>
        <ecNumber evidence="2">2.1.1.72</ecNumber>
    </recommendedName>
</protein>
<sequence>MFAGGGNIRLNISANKIILNDNLAYLIDLYKNCKKTPMKKVLEHVYKRIDEYALSISNKEGYIKLREYYNKTKDPLDLFVLISY</sequence>
<reference evidence="7 8" key="1">
    <citation type="submission" date="2015-11" db="EMBL/GenBank/DDBJ databases">
        <title>Evidence for parallel genomic evolution in an endosymbiosis of termite gut flagellates.</title>
        <authorList>
            <person name="Zheng H."/>
        </authorList>
    </citation>
    <scope>NUCLEOTIDE SEQUENCE [LARGE SCALE GENOMIC DNA]</scope>
    <source>
        <strain evidence="7 8">CET450</strain>
    </source>
</reference>
<dbReference type="Proteomes" id="UP000095237">
    <property type="component" value="Unassembled WGS sequence"/>
</dbReference>
<organism evidence="7 8">
    <name type="scientific">Endomicrobium trichonymphae</name>
    <dbReference type="NCBI Taxonomy" id="1408204"/>
    <lineage>
        <taxon>Bacteria</taxon>
        <taxon>Pseudomonadati</taxon>
        <taxon>Elusimicrobiota</taxon>
        <taxon>Endomicrobiia</taxon>
        <taxon>Endomicrobiales</taxon>
        <taxon>Endomicrobiaceae</taxon>
        <taxon>Candidatus Endomicrobiellum</taxon>
    </lineage>
</organism>
<evidence type="ECO:0000256" key="6">
    <source>
        <dbReference type="ARBA" id="ARBA00047942"/>
    </source>
</evidence>
<comment type="similarity">
    <text evidence="1">Belongs to the N(4)/N(6)-methyltransferase family.</text>
</comment>
<dbReference type="InterPro" id="IPR029063">
    <property type="entry name" value="SAM-dependent_MTases_sf"/>
</dbReference>
<dbReference type="Pfam" id="PF02086">
    <property type="entry name" value="MethyltransfD12"/>
    <property type="match status" value="1"/>
</dbReference>
<dbReference type="GO" id="GO:0009007">
    <property type="term" value="F:site-specific DNA-methyltransferase (adenine-specific) activity"/>
    <property type="evidence" value="ECO:0007669"/>
    <property type="project" value="UniProtKB-EC"/>
</dbReference>
<evidence type="ECO:0000313" key="7">
    <source>
        <dbReference type="EMBL" id="OEG70104.1"/>
    </source>
</evidence>
<evidence type="ECO:0000256" key="3">
    <source>
        <dbReference type="ARBA" id="ARBA00022603"/>
    </source>
</evidence>
<comment type="catalytic activity">
    <reaction evidence="6">
        <text>a 2'-deoxyadenosine in DNA + S-adenosyl-L-methionine = an N(6)-methyl-2'-deoxyadenosine in DNA + S-adenosyl-L-homocysteine + H(+)</text>
        <dbReference type="Rhea" id="RHEA:15197"/>
        <dbReference type="Rhea" id="RHEA-COMP:12418"/>
        <dbReference type="Rhea" id="RHEA-COMP:12419"/>
        <dbReference type="ChEBI" id="CHEBI:15378"/>
        <dbReference type="ChEBI" id="CHEBI:57856"/>
        <dbReference type="ChEBI" id="CHEBI:59789"/>
        <dbReference type="ChEBI" id="CHEBI:90615"/>
        <dbReference type="ChEBI" id="CHEBI:90616"/>
        <dbReference type="EC" id="2.1.1.72"/>
    </reaction>
</comment>
<accession>A0A1E5II65</accession>
<dbReference type="Gene3D" id="1.10.1020.10">
    <property type="entry name" value="Adenine-specific Methyltransferase, Domain 2"/>
    <property type="match status" value="1"/>
</dbReference>
<dbReference type="Gene3D" id="3.40.50.150">
    <property type="entry name" value="Vaccinia Virus protein VP39"/>
    <property type="match status" value="1"/>
</dbReference>
<dbReference type="InterPro" id="IPR012327">
    <property type="entry name" value="MeTrfase_D12"/>
</dbReference>
<dbReference type="InterPro" id="IPR023095">
    <property type="entry name" value="Ade_MeTrfase_dom_2"/>
</dbReference>
<dbReference type="GO" id="GO:0032259">
    <property type="term" value="P:methylation"/>
    <property type="evidence" value="ECO:0007669"/>
    <property type="project" value="UniProtKB-KW"/>
</dbReference>
<comment type="caution">
    <text evidence="7">The sequence shown here is derived from an EMBL/GenBank/DDBJ whole genome shotgun (WGS) entry which is preliminary data.</text>
</comment>
<dbReference type="GO" id="GO:0009307">
    <property type="term" value="P:DNA restriction-modification system"/>
    <property type="evidence" value="ECO:0007669"/>
    <property type="project" value="InterPro"/>
</dbReference>
<dbReference type="SUPFAM" id="SSF53335">
    <property type="entry name" value="S-adenosyl-L-methionine-dependent methyltransferases"/>
    <property type="match status" value="1"/>
</dbReference>
<evidence type="ECO:0000313" key="8">
    <source>
        <dbReference type="Proteomes" id="UP000095237"/>
    </source>
</evidence>
<dbReference type="AlphaFoldDB" id="A0A1E5II65"/>
<keyword evidence="5" id="KW-0949">S-adenosyl-L-methionine</keyword>
<evidence type="ECO:0000256" key="1">
    <source>
        <dbReference type="ARBA" id="ARBA00006594"/>
    </source>
</evidence>
<dbReference type="EMBL" id="LNVX01000469">
    <property type="protein sequence ID" value="OEG70104.1"/>
    <property type="molecule type" value="Genomic_DNA"/>
</dbReference>
<keyword evidence="4" id="KW-0808">Transferase</keyword>